<protein>
    <recommendedName>
        <fullName evidence="3">DUF8176 domain-containing protein</fullName>
    </recommendedName>
</protein>
<evidence type="ECO:0000256" key="1">
    <source>
        <dbReference type="SAM" id="MobiDB-lite"/>
    </source>
</evidence>
<dbReference type="OrthoDB" id="4382015at2"/>
<evidence type="ECO:0000259" key="3">
    <source>
        <dbReference type="Pfam" id="PF26527"/>
    </source>
</evidence>
<feature type="region of interest" description="Disordered" evidence="1">
    <location>
        <begin position="13"/>
        <end position="139"/>
    </location>
</feature>
<keyword evidence="2" id="KW-0812">Transmembrane</keyword>
<dbReference type="InterPro" id="IPR058489">
    <property type="entry name" value="DUF8176"/>
</dbReference>
<feature type="compositionally biased region" description="Basic and acidic residues" evidence="1">
    <location>
        <begin position="116"/>
        <end position="125"/>
    </location>
</feature>
<keyword evidence="2" id="KW-0472">Membrane</keyword>
<organism evidence="4 5">
    <name type="scientific">Nocardia mexicana</name>
    <dbReference type="NCBI Taxonomy" id="279262"/>
    <lineage>
        <taxon>Bacteria</taxon>
        <taxon>Bacillati</taxon>
        <taxon>Actinomycetota</taxon>
        <taxon>Actinomycetes</taxon>
        <taxon>Mycobacteriales</taxon>
        <taxon>Nocardiaceae</taxon>
        <taxon>Nocardia</taxon>
    </lineage>
</organism>
<keyword evidence="2" id="KW-1133">Transmembrane helix</keyword>
<proteinExistence type="predicted"/>
<dbReference type="Proteomes" id="UP000255355">
    <property type="component" value="Unassembled WGS sequence"/>
</dbReference>
<dbReference type="AlphaFoldDB" id="A0A370H4D0"/>
<evidence type="ECO:0000313" key="4">
    <source>
        <dbReference type="EMBL" id="RDI50638.1"/>
    </source>
</evidence>
<dbReference type="RefSeq" id="WP_068025950.1">
    <property type="nucleotide sequence ID" value="NZ_QQAZ01000005.1"/>
</dbReference>
<feature type="transmembrane region" description="Helical" evidence="2">
    <location>
        <begin position="148"/>
        <end position="170"/>
    </location>
</feature>
<feature type="domain" description="DUF8176" evidence="3">
    <location>
        <begin position="200"/>
        <end position="324"/>
    </location>
</feature>
<sequence length="326" mass="35062">MLKSYKDLERWYPALEPPGVAARPPAREQPSFAEDDGAGGGAARYPHYIRDTEPEPFDIPFADDPPARRSEFVGGWSDWVGDHAPGPDDDYPERDGDVVQFPWDDEEEDQPPPLREPVERRRIGRDGPGAAASPHTLRERTRPSRWRIALVLLVAVLLLAAAGAAALYLLHSRGGPTHSGGRAASAVRLTAVTGDGAASDFCPTERTDRMMRGAVPGGTDSGPDAIMWFQHSYYVERSAERAREVVAPDAAISGAPVIQRGINSVPLGTTHCVRVTAVGRGEEGTDKFLVEVTERRPGAAPKTYGKQTVTTAVIDGRTLITGIAAG</sequence>
<dbReference type="Pfam" id="PF26527">
    <property type="entry name" value="DUF8176"/>
    <property type="match status" value="1"/>
</dbReference>
<reference evidence="4 5" key="1">
    <citation type="submission" date="2018-07" db="EMBL/GenBank/DDBJ databases">
        <title>Genomic Encyclopedia of Type Strains, Phase IV (KMG-IV): sequencing the most valuable type-strain genomes for metagenomic binning, comparative biology and taxonomic classification.</title>
        <authorList>
            <person name="Goeker M."/>
        </authorList>
    </citation>
    <scope>NUCLEOTIDE SEQUENCE [LARGE SCALE GENOMIC DNA]</scope>
    <source>
        <strain evidence="4 5">DSM 44952</strain>
    </source>
</reference>
<keyword evidence="5" id="KW-1185">Reference proteome</keyword>
<dbReference type="STRING" id="1210089.GCA_001613165_05605"/>
<name>A0A370H4D0_9NOCA</name>
<accession>A0A370H4D0</accession>
<evidence type="ECO:0000256" key="2">
    <source>
        <dbReference type="SAM" id="Phobius"/>
    </source>
</evidence>
<comment type="caution">
    <text evidence="4">The sequence shown here is derived from an EMBL/GenBank/DDBJ whole genome shotgun (WGS) entry which is preliminary data.</text>
</comment>
<gene>
    <name evidence="4" type="ORF">DFR68_105115</name>
</gene>
<evidence type="ECO:0000313" key="5">
    <source>
        <dbReference type="Proteomes" id="UP000255355"/>
    </source>
</evidence>
<dbReference type="EMBL" id="QQAZ01000005">
    <property type="protein sequence ID" value="RDI50638.1"/>
    <property type="molecule type" value="Genomic_DNA"/>
</dbReference>